<reference evidence="1" key="1">
    <citation type="journal article" date="2015" name="Nature">
        <title>Complex archaea that bridge the gap between prokaryotes and eukaryotes.</title>
        <authorList>
            <person name="Spang A."/>
            <person name="Saw J.H."/>
            <person name="Jorgensen S.L."/>
            <person name="Zaremba-Niedzwiedzka K."/>
            <person name="Martijn J."/>
            <person name="Lind A.E."/>
            <person name="van Eijk R."/>
            <person name="Schleper C."/>
            <person name="Guy L."/>
            <person name="Ettema T.J."/>
        </authorList>
    </citation>
    <scope>NUCLEOTIDE SEQUENCE</scope>
</reference>
<dbReference type="Gene3D" id="1.10.1750.10">
    <property type="match status" value="1"/>
</dbReference>
<protein>
    <recommendedName>
        <fullName evidence="2">Chromosomal replication initiator DnaA C-terminal domain-containing protein</fullName>
    </recommendedName>
</protein>
<dbReference type="SUPFAM" id="SSF48295">
    <property type="entry name" value="TrpR-like"/>
    <property type="match status" value="1"/>
</dbReference>
<dbReference type="EMBL" id="LAZR01002031">
    <property type="protein sequence ID" value="KKN35541.1"/>
    <property type="molecule type" value="Genomic_DNA"/>
</dbReference>
<evidence type="ECO:0008006" key="2">
    <source>
        <dbReference type="Google" id="ProtNLM"/>
    </source>
</evidence>
<sequence length="145" mass="16681">MSDPMTDARLAELKPETVMFLGKPLDPKLVRWIDYFEEFARWAAEDTGLSLLDLPQLRTTRKSKVISKARAFFWYYCRRDLGLSHPDCALALGMNQSTVSLAMDKLKKRNPEQDWDELTQKKVEARWRCRQASAEPSGDEAGTPE</sequence>
<name>A0A0F9SEW8_9ZZZZ</name>
<dbReference type="GO" id="GO:0043565">
    <property type="term" value="F:sequence-specific DNA binding"/>
    <property type="evidence" value="ECO:0007669"/>
    <property type="project" value="InterPro"/>
</dbReference>
<dbReference type="InterPro" id="IPR010921">
    <property type="entry name" value="Trp_repressor/repl_initiator"/>
</dbReference>
<accession>A0A0F9SEW8</accession>
<gene>
    <name evidence="1" type="ORF">LCGC14_0782750</name>
</gene>
<evidence type="ECO:0000313" key="1">
    <source>
        <dbReference type="EMBL" id="KKN35541.1"/>
    </source>
</evidence>
<comment type="caution">
    <text evidence="1">The sequence shown here is derived from an EMBL/GenBank/DDBJ whole genome shotgun (WGS) entry which is preliminary data.</text>
</comment>
<organism evidence="1">
    <name type="scientific">marine sediment metagenome</name>
    <dbReference type="NCBI Taxonomy" id="412755"/>
    <lineage>
        <taxon>unclassified sequences</taxon>
        <taxon>metagenomes</taxon>
        <taxon>ecological metagenomes</taxon>
    </lineage>
</organism>
<proteinExistence type="predicted"/>
<dbReference type="AlphaFoldDB" id="A0A0F9SEW8"/>